<proteinExistence type="inferred from homology"/>
<feature type="domain" description="Aminotransferase class V" evidence="8">
    <location>
        <begin position="361"/>
        <end position="414"/>
    </location>
</feature>
<evidence type="ECO:0000256" key="7">
    <source>
        <dbReference type="RuleBase" id="RU004504"/>
    </source>
</evidence>
<comment type="cofactor">
    <cofactor evidence="1 7">
        <name>pyridoxal 5'-phosphate</name>
        <dbReference type="ChEBI" id="CHEBI:597326"/>
    </cofactor>
</comment>
<dbReference type="GeneID" id="95966986"/>
<dbReference type="InterPro" id="IPR015422">
    <property type="entry name" value="PyrdxlP-dep_Trfase_small"/>
</dbReference>
<dbReference type="InterPro" id="IPR000192">
    <property type="entry name" value="Aminotrans_V_dom"/>
</dbReference>
<dbReference type="KEGG" id="omr:OXIME_000262"/>
<evidence type="ECO:0000256" key="5">
    <source>
        <dbReference type="ARBA" id="ARBA00022898"/>
    </source>
</evidence>
<dbReference type="PROSITE" id="PS00595">
    <property type="entry name" value="AA_TRANSFER_CLASS_5"/>
    <property type="match status" value="1"/>
</dbReference>
<dbReference type="Gene3D" id="3.40.640.10">
    <property type="entry name" value="Type I PLP-dependent aspartate aminotransferase-like (Major domain)"/>
    <property type="match status" value="1"/>
</dbReference>
<evidence type="ECO:0000313" key="9">
    <source>
        <dbReference type="EMBL" id="WYX99722.1"/>
    </source>
</evidence>
<dbReference type="InterPro" id="IPR015421">
    <property type="entry name" value="PyrdxlP-dep_Trfase_major"/>
</dbReference>
<dbReference type="InterPro" id="IPR020578">
    <property type="entry name" value="Aminotrans_V_PyrdxlP_BS"/>
</dbReference>
<dbReference type="Pfam" id="PF00266">
    <property type="entry name" value="Aminotran_5"/>
    <property type="match status" value="2"/>
</dbReference>
<comment type="catalytic activity">
    <reaction evidence="6">
        <text>(sulfur carrier)-H + L-cysteine = (sulfur carrier)-SH + L-alanine</text>
        <dbReference type="Rhea" id="RHEA:43892"/>
        <dbReference type="Rhea" id="RHEA-COMP:14737"/>
        <dbReference type="Rhea" id="RHEA-COMP:14739"/>
        <dbReference type="ChEBI" id="CHEBI:29917"/>
        <dbReference type="ChEBI" id="CHEBI:35235"/>
        <dbReference type="ChEBI" id="CHEBI:57972"/>
        <dbReference type="ChEBI" id="CHEBI:64428"/>
        <dbReference type="EC" id="2.8.1.7"/>
    </reaction>
</comment>
<evidence type="ECO:0000256" key="2">
    <source>
        <dbReference type="ARBA" id="ARBA00010447"/>
    </source>
</evidence>
<dbReference type="PANTHER" id="PTHR43586:SF8">
    <property type="entry name" value="CYSTEINE DESULFURASE 1, CHLOROPLASTIC"/>
    <property type="match status" value="1"/>
</dbReference>
<organism evidence="9 10">
    <name type="scientific">Oxyplasma meridianum</name>
    <dbReference type="NCBI Taxonomy" id="3073602"/>
    <lineage>
        <taxon>Archaea</taxon>
        <taxon>Methanobacteriati</taxon>
        <taxon>Thermoplasmatota</taxon>
        <taxon>Thermoplasmata</taxon>
        <taxon>Thermoplasmatales</taxon>
        <taxon>Thermoplasmataceae</taxon>
        <taxon>Oxyplasma</taxon>
    </lineage>
</organism>
<dbReference type="EMBL" id="CP133772">
    <property type="protein sequence ID" value="WYX99722.1"/>
    <property type="molecule type" value="Genomic_DNA"/>
</dbReference>
<evidence type="ECO:0000259" key="8">
    <source>
        <dbReference type="Pfam" id="PF00266"/>
    </source>
</evidence>
<dbReference type="RefSeq" id="WP_393971686.1">
    <property type="nucleotide sequence ID" value="NZ_CP133772.1"/>
</dbReference>
<keyword evidence="9" id="KW-0032">Aminotransferase</keyword>
<feature type="domain" description="Aminotransferase class V" evidence="8">
    <location>
        <begin position="23"/>
        <end position="358"/>
    </location>
</feature>
<comment type="similarity">
    <text evidence="2">Belongs to the class-V pyridoxal-phosphate-dependent aminotransferase family. Csd subfamily.</text>
</comment>
<evidence type="ECO:0000256" key="4">
    <source>
        <dbReference type="ARBA" id="ARBA00022679"/>
    </source>
</evidence>
<accession>A0AAX4NFI7</accession>
<dbReference type="GO" id="GO:0030170">
    <property type="term" value="F:pyridoxal phosphate binding"/>
    <property type="evidence" value="ECO:0007669"/>
    <property type="project" value="InterPro"/>
</dbReference>
<keyword evidence="5" id="KW-0663">Pyridoxal phosphate</keyword>
<name>A0AAX4NFI7_9ARCH</name>
<dbReference type="Gene3D" id="3.90.1150.10">
    <property type="entry name" value="Aspartate Aminotransferase, domain 1"/>
    <property type="match status" value="1"/>
</dbReference>
<dbReference type="GO" id="GO:0006534">
    <property type="term" value="P:cysteine metabolic process"/>
    <property type="evidence" value="ECO:0007669"/>
    <property type="project" value="InterPro"/>
</dbReference>
<dbReference type="EC" id="2.8.1.7" evidence="3"/>
<evidence type="ECO:0000256" key="3">
    <source>
        <dbReference type="ARBA" id="ARBA00012239"/>
    </source>
</evidence>
<dbReference type="GO" id="GO:0008483">
    <property type="term" value="F:transaminase activity"/>
    <property type="evidence" value="ECO:0007669"/>
    <property type="project" value="UniProtKB-KW"/>
</dbReference>
<dbReference type="AlphaFoldDB" id="A0AAX4NFI7"/>
<dbReference type="Proteomes" id="UP001451606">
    <property type="component" value="Chromosome"/>
</dbReference>
<dbReference type="InterPro" id="IPR015424">
    <property type="entry name" value="PyrdxlP-dep_Trfase"/>
</dbReference>
<sequence>MVQWERIKQDFPIFLSERNRNLTYLDSAATSQKPKSVIDAVTDFYQNYCSNVHRGIYSLSETATDMYEKSRENISGFIGSPSSDEIVFLRNTTEALNLLSYTLGRNLSAGDEVLISIMEHHSNIVPWQFLEEKGIKVIYTDITKEGKLDMEDFRRKITPRTKIVSITHVSNLLGTINPVREIGKMAHDNGSIFIVDGAQSVPHMKVNVQDIGCDFFAFSGHKMLGPSGIGVLYGKREMLHQMHPFLGGGEMIRTVSTFGSTWNDVPLKFEAGTPNIEGSIGLSAAVDYLNRVGMDEIRDHERDLIQYTLKMEDEYDIENLVSYGPRDPNAKDGVYSFNIGEIPPMDMDSQLMNNGLIIGSSVHPHDVSSSLDETDVAVRSGHHCAMPLNHRLGVVATSRASYYVYNTRNDVDRLFEQLERIRKVYNHGR</sequence>
<dbReference type="CDD" id="cd06453">
    <property type="entry name" value="SufS_like"/>
    <property type="match status" value="1"/>
</dbReference>
<evidence type="ECO:0000256" key="6">
    <source>
        <dbReference type="ARBA" id="ARBA00050776"/>
    </source>
</evidence>
<dbReference type="GO" id="GO:0031071">
    <property type="term" value="F:cysteine desulfurase activity"/>
    <property type="evidence" value="ECO:0007669"/>
    <property type="project" value="UniProtKB-EC"/>
</dbReference>
<evidence type="ECO:0000313" key="10">
    <source>
        <dbReference type="Proteomes" id="UP001451606"/>
    </source>
</evidence>
<protein>
    <recommendedName>
        <fullName evidence="3">cysteine desulfurase</fullName>
        <ecNumber evidence="3">2.8.1.7</ecNumber>
    </recommendedName>
</protein>
<gene>
    <name evidence="9" type="ORF">OXIME_000262</name>
</gene>
<dbReference type="SUPFAM" id="SSF53383">
    <property type="entry name" value="PLP-dependent transferases"/>
    <property type="match status" value="1"/>
</dbReference>
<dbReference type="InterPro" id="IPR010970">
    <property type="entry name" value="Cys_dSase_SufS"/>
</dbReference>
<keyword evidence="4" id="KW-0808">Transferase</keyword>
<evidence type="ECO:0000256" key="1">
    <source>
        <dbReference type="ARBA" id="ARBA00001933"/>
    </source>
</evidence>
<keyword evidence="10" id="KW-1185">Reference proteome</keyword>
<dbReference type="PANTHER" id="PTHR43586">
    <property type="entry name" value="CYSTEINE DESULFURASE"/>
    <property type="match status" value="1"/>
</dbReference>
<reference evidence="9 10" key="1">
    <citation type="submission" date="2023-09" db="EMBL/GenBank/DDBJ databases">
        <authorList>
            <person name="Golyshina O.V."/>
            <person name="Lunev E.A."/>
            <person name="Bargiela R."/>
            <person name="Gaines M.C."/>
            <person name="Daum B."/>
            <person name="Bale N.J."/>
            <person name="Koenen M."/>
            <person name="Sinninghe Damst J.S."/>
            <person name="Yakimov M."/>
            <person name="Golyshin P.N."/>
        </authorList>
    </citation>
    <scope>NUCLEOTIDE SEQUENCE [LARGE SCALE GENOMIC DNA]</scope>
    <source>
        <strain evidence="9 10">M1</strain>
    </source>
</reference>